<protein>
    <submittedName>
        <fullName evidence="1">Uncharacterized protein</fullName>
    </submittedName>
</protein>
<evidence type="ECO:0000313" key="1">
    <source>
        <dbReference type="EMBL" id="CAC5418653.1"/>
    </source>
</evidence>
<reference evidence="1 2" key="1">
    <citation type="submission" date="2020-06" db="EMBL/GenBank/DDBJ databases">
        <authorList>
            <person name="Li R."/>
            <person name="Bekaert M."/>
        </authorList>
    </citation>
    <scope>NUCLEOTIDE SEQUENCE [LARGE SCALE GENOMIC DNA]</scope>
    <source>
        <strain evidence="2">wild</strain>
    </source>
</reference>
<organism evidence="1 2">
    <name type="scientific">Mytilus coruscus</name>
    <name type="common">Sea mussel</name>
    <dbReference type="NCBI Taxonomy" id="42192"/>
    <lineage>
        <taxon>Eukaryota</taxon>
        <taxon>Metazoa</taxon>
        <taxon>Spiralia</taxon>
        <taxon>Lophotrochozoa</taxon>
        <taxon>Mollusca</taxon>
        <taxon>Bivalvia</taxon>
        <taxon>Autobranchia</taxon>
        <taxon>Pteriomorphia</taxon>
        <taxon>Mytilida</taxon>
        <taxon>Mytiloidea</taxon>
        <taxon>Mytilidae</taxon>
        <taxon>Mytilinae</taxon>
        <taxon>Mytilus</taxon>
    </lineage>
</organism>
<dbReference type="EMBL" id="CACVKT020008934">
    <property type="protein sequence ID" value="CAC5418653.1"/>
    <property type="molecule type" value="Genomic_DNA"/>
</dbReference>
<dbReference type="AlphaFoldDB" id="A0A6J8EFB7"/>
<name>A0A6J8EFB7_MYTCO</name>
<proteinExistence type="predicted"/>
<keyword evidence="2" id="KW-1185">Reference proteome</keyword>
<gene>
    <name evidence="1" type="ORF">MCOR_51076</name>
</gene>
<dbReference type="Proteomes" id="UP000507470">
    <property type="component" value="Unassembled WGS sequence"/>
</dbReference>
<dbReference type="PANTHER" id="PTHR46601">
    <property type="entry name" value="ULP_PROTEASE DOMAIN-CONTAINING PROTEIN"/>
    <property type="match status" value="1"/>
</dbReference>
<accession>A0A6J8EFB7</accession>
<sequence>MKLDIPVRRISGGRRILRSDLYCWSFTKRKTRSDALSEDVKRQVYEYWKKSGISRPTGNKSDVKRGRLGPNINASHMIQILEKTQTEVYTNFTIENPETKYHKDPLKNCKTSSIIKIMQYLDLNDFILILGPQDAAGRILKRQADLAVSRGQCRNQTAKDLYNFGIKFLTATKSETCRRRIYRYLETIQYNAPLYFKPVNKMRSVHSVRVNIQKVTYR</sequence>
<dbReference type="OrthoDB" id="5983328at2759"/>
<evidence type="ECO:0000313" key="2">
    <source>
        <dbReference type="Proteomes" id="UP000507470"/>
    </source>
</evidence>
<dbReference type="PANTHER" id="PTHR46601:SF1">
    <property type="entry name" value="ADF-H DOMAIN-CONTAINING PROTEIN"/>
    <property type="match status" value="1"/>
</dbReference>